<sequence length="111" mass="11232">KIKTWWSKAEGRAVGAGGYVGEGWGAGGQSLWASSWAGAACPSACPAGLSTGRAKRASRWPLAAIVHISTGWQGSEATAQGEARRASPKGAATGAAGHDFAKQSLVSTLKH</sequence>
<dbReference type="EMBL" id="AAGQQU010000116">
    <property type="protein sequence ID" value="EBQ9485158.1"/>
    <property type="molecule type" value="Genomic_DNA"/>
</dbReference>
<evidence type="ECO:0000313" key="2">
    <source>
        <dbReference type="EMBL" id="EBQ9485158.1"/>
    </source>
</evidence>
<name>A0A5U6IF60_SALET</name>
<proteinExistence type="predicted"/>
<protein>
    <submittedName>
        <fullName evidence="2">Uncharacterized protein</fullName>
    </submittedName>
</protein>
<evidence type="ECO:0000256" key="1">
    <source>
        <dbReference type="SAM" id="MobiDB-lite"/>
    </source>
</evidence>
<feature type="region of interest" description="Disordered" evidence="1">
    <location>
        <begin position="73"/>
        <end position="111"/>
    </location>
</feature>
<accession>A0A5U6IF60</accession>
<feature type="non-terminal residue" evidence="2">
    <location>
        <position position="1"/>
    </location>
</feature>
<dbReference type="AlphaFoldDB" id="A0A5U6IF60"/>
<gene>
    <name evidence="2" type="ORF">DL080_23985</name>
</gene>
<reference evidence="2" key="1">
    <citation type="submission" date="2018-05" db="EMBL/GenBank/DDBJ databases">
        <authorList>
            <person name="Ashton P.M."/>
            <person name="Dallman T."/>
            <person name="Nair S."/>
            <person name="De Pinna E."/>
            <person name="Peters T."/>
            <person name="Grant K."/>
        </authorList>
    </citation>
    <scope>NUCLEOTIDE SEQUENCE</scope>
    <source>
        <strain evidence="2">116573</strain>
    </source>
</reference>
<comment type="caution">
    <text evidence="2">The sequence shown here is derived from an EMBL/GenBank/DDBJ whole genome shotgun (WGS) entry which is preliminary data.</text>
</comment>
<organism evidence="2">
    <name type="scientific">Salmonella enterica subsp. enterica serovar Kedougou</name>
    <dbReference type="NCBI Taxonomy" id="358771"/>
    <lineage>
        <taxon>Bacteria</taxon>
        <taxon>Pseudomonadati</taxon>
        <taxon>Pseudomonadota</taxon>
        <taxon>Gammaproteobacteria</taxon>
        <taxon>Enterobacterales</taxon>
        <taxon>Enterobacteriaceae</taxon>
        <taxon>Salmonella</taxon>
    </lineage>
</organism>